<reference evidence="5 6" key="1">
    <citation type="submission" date="2021-03" db="EMBL/GenBank/DDBJ databases">
        <title>Genomic Encyclopedia of Type Strains, Phase IV (KMG-IV): sequencing the most valuable type-strain genomes for metagenomic binning, comparative biology and taxonomic classification.</title>
        <authorList>
            <person name="Goeker M."/>
        </authorList>
    </citation>
    <scope>NUCLEOTIDE SEQUENCE [LARGE SCALE GENOMIC DNA]</scope>
    <source>
        <strain evidence="5 6">DSM 28783</strain>
    </source>
</reference>
<feature type="domain" description="AMP-binding enzyme C-terminal" evidence="4">
    <location>
        <begin position="404"/>
        <end position="480"/>
    </location>
</feature>
<dbReference type="PROSITE" id="PS00455">
    <property type="entry name" value="AMP_BINDING"/>
    <property type="match status" value="1"/>
</dbReference>
<dbReference type="Gene3D" id="3.30.300.30">
    <property type="match status" value="1"/>
</dbReference>
<dbReference type="InterPro" id="IPR025110">
    <property type="entry name" value="AMP-bd_C"/>
</dbReference>
<evidence type="ECO:0000256" key="1">
    <source>
        <dbReference type="ARBA" id="ARBA00006432"/>
    </source>
</evidence>
<comment type="caution">
    <text evidence="5">The sequence shown here is derived from an EMBL/GenBank/DDBJ whole genome shotgun (WGS) entry which is preliminary data.</text>
</comment>
<keyword evidence="6" id="KW-1185">Reference proteome</keyword>
<dbReference type="CDD" id="cd05922">
    <property type="entry name" value="FACL_like_6"/>
    <property type="match status" value="1"/>
</dbReference>
<dbReference type="InterPro" id="IPR045851">
    <property type="entry name" value="AMP-bd_C_sf"/>
</dbReference>
<dbReference type="RefSeq" id="WP_209703023.1">
    <property type="nucleotide sequence ID" value="NZ_JAGGLM010000021.1"/>
</dbReference>
<evidence type="ECO:0000259" key="3">
    <source>
        <dbReference type="Pfam" id="PF00501"/>
    </source>
</evidence>
<sequence length="489" mass="55298">MTFTDYIFKESKKLEKTAVIGREEVSYIEIYERINFITMLLQKKNYSKEDSVLIISDNSTFFIETYFGIIKNGSICVPLNPAINVNDIKYIISILNIKMIFCQKKHINKIKGLIDNSIEVYNEDSVKRSDVEAQLNKSIDIKGDTALIMFTSGSTSKPKGVMLTHYNLMYNTDSIIKYLKLTQKDRIEVVLPFYYCYGTSLLNTHFKVGGSIVINNKFMFPQTVIEDINKYNCTGFAGVPSTYQILLRMTNLKESQLPSLRYVTQAGGRLPEVFITELCSALKDIDIYIMYGQTEATARLSYLPPENIKNKLGSIGKGIPGTELVIVNKEGKPVKVGQVGEVVAKGGNIMKGYFNDSQETKKVLKNGMLYTGDLAVKDEEGYIYIVSREKNIIKSGGNRISPKEIENVISEIKEVVECAVIGVEDDILGEAVKAFVVLKENNSNINSKYIFRYCMDRLPRYKVPKYVKFLKSLPKNSSGKVLFKELKNI</sequence>
<dbReference type="InterPro" id="IPR020845">
    <property type="entry name" value="AMP-binding_CS"/>
</dbReference>
<dbReference type="Pfam" id="PF13193">
    <property type="entry name" value="AMP-binding_C"/>
    <property type="match status" value="1"/>
</dbReference>
<dbReference type="GO" id="GO:0016874">
    <property type="term" value="F:ligase activity"/>
    <property type="evidence" value="ECO:0007669"/>
    <property type="project" value="UniProtKB-KW"/>
</dbReference>
<evidence type="ECO:0000256" key="2">
    <source>
        <dbReference type="ARBA" id="ARBA00022598"/>
    </source>
</evidence>
<dbReference type="Proteomes" id="UP001519307">
    <property type="component" value="Unassembled WGS sequence"/>
</dbReference>
<dbReference type="EMBL" id="JAGGLM010000021">
    <property type="protein sequence ID" value="MBP2033766.1"/>
    <property type="molecule type" value="Genomic_DNA"/>
</dbReference>
<evidence type="ECO:0000313" key="6">
    <source>
        <dbReference type="Proteomes" id="UP001519307"/>
    </source>
</evidence>
<dbReference type="InterPro" id="IPR000873">
    <property type="entry name" value="AMP-dep_synth/lig_dom"/>
</dbReference>
<dbReference type="SUPFAM" id="SSF56801">
    <property type="entry name" value="Acetyl-CoA synthetase-like"/>
    <property type="match status" value="1"/>
</dbReference>
<evidence type="ECO:0000259" key="4">
    <source>
        <dbReference type="Pfam" id="PF13193"/>
    </source>
</evidence>
<keyword evidence="2 5" id="KW-0436">Ligase</keyword>
<proteinExistence type="inferred from homology"/>
<dbReference type="PANTHER" id="PTHR43201:SF5">
    <property type="entry name" value="MEDIUM-CHAIN ACYL-COA LIGASE ACSF2, MITOCHONDRIAL"/>
    <property type="match status" value="1"/>
</dbReference>
<dbReference type="InterPro" id="IPR042099">
    <property type="entry name" value="ANL_N_sf"/>
</dbReference>
<organism evidence="5 6">
    <name type="scientific">Clostridium algifaecis</name>
    <dbReference type="NCBI Taxonomy" id="1472040"/>
    <lineage>
        <taxon>Bacteria</taxon>
        <taxon>Bacillati</taxon>
        <taxon>Bacillota</taxon>
        <taxon>Clostridia</taxon>
        <taxon>Eubacteriales</taxon>
        <taxon>Clostridiaceae</taxon>
        <taxon>Clostridium</taxon>
    </lineage>
</organism>
<feature type="domain" description="AMP-dependent synthetase/ligase" evidence="3">
    <location>
        <begin position="13"/>
        <end position="354"/>
    </location>
</feature>
<name>A0ABS4KUP9_9CLOT</name>
<dbReference type="Gene3D" id="3.40.50.12780">
    <property type="entry name" value="N-terminal domain of ligase-like"/>
    <property type="match status" value="1"/>
</dbReference>
<evidence type="ECO:0000313" key="5">
    <source>
        <dbReference type="EMBL" id="MBP2033766.1"/>
    </source>
</evidence>
<gene>
    <name evidence="5" type="ORF">J2Z42_002473</name>
</gene>
<accession>A0ABS4KUP9</accession>
<dbReference type="Pfam" id="PF00501">
    <property type="entry name" value="AMP-binding"/>
    <property type="match status" value="1"/>
</dbReference>
<protein>
    <submittedName>
        <fullName evidence="5">Acyl-CoA synthetase (AMP-forming)/AMP-acid ligase II</fullName>
    </submittedName>
</protein>
<dbReference type="PANTHER" id="PTHR43201">
    <property type="entry name" value="ACYL-COA SYNTHETASE"/>
    <property type="match status" value="1"/>
</dbReference>
<comment type="similarity">
    <text evidence="1">Belongs to the ATP-dependent AMP-binding enzyme family.</text>
</comment>